<evidence type="ECO:0000313" key="1">
    <source>
        <dbReference type="EMBL" id="MTV44627.1"/>
    </source>
</evidence>
<protein>
    <submittedName>
        <fullName evidence="1">Uncharacterized protein</fullName>
    </submittedName>
</protein>
<sequence>MSDLTAKNLKLALWETLNSVKEGKMEAGQGDAIASQAREILRTTNIQLRISQQAKRPVHADVISFSET</sequence>
<reference evidence="1 2" key="1">
    <citation type="submission" date="2019-11" db="EMBL/GenBank/DDBJ databases">
        <title>Growth characteristics of pneumococcus vary with the chemical composition of the capsule and with environmental conditions.</title>
        <authorList>
            <person name="Tothpal A."/>
            <person name="Desobry K."/>
            <person name="Joshi S."/>
            <person name="Wyllie A.L."/>
            <person name="Weinberger D.M."/>
        </authorList>
    </citation>
    <scope>NUCLEOTIDE SEQUENCE [LARGE SCALE GENOMIC DNA]</scope>
    <source>
        <strain evidence="2">pnumococcus09N</strain>
    </source>
</reference>
<organism evidence="1 2">
    <name type="scientific">Streptococcus pneumoniae</name>
    <dbReference type="NCBI Taxonomy" id="1313"/>
    <lineage>
        <taxon>Bacteria</taxon>
        <taxon>Bacillati</taxon>
        <taxon>Bacillota</taxon>
        <taxon>Bacilli</taxon>
        <taxon>Lactobacillales</taxon>
        <taxon>Streptococcaceae</taxon>
        <taxon>Streptococcus</taxon>
    </lineage>
</organism>
<evidence type="ECO:0000313" key="2">
    <source>
        <dbReference type="Proteomes" id="UP000467349"/>
    </source>
</evidence>
<gene>
    <name evidence="1" type="ORF">GM545_13930</name>
</gene>
<proteinExistence type="predicted"/>
<dbReference type="EMBL" id="WNHU01000591">
    <property type="protein sequence ID" value="MTV44627.1"/>
    <property type="molecule type" value="Genomic_DNA"/>
</dbReference>
<dbReference type="AlphaFoldDB" id="A0A7X3BY33"/>
<name>A0A7X3BY33_STREE</name>
<dbReference type="Proteomes" id="UP000467349">
    <property type="component" value="Unassembled WGS sequence"/>
</dbReference>
<accession>A0A7X3BY33</accession>
<comment type="caution">
    <text evidence="1">The sequence shown here is derived from an EMBL/GenBank/DDBJ whole genome shotgun (WGS) entry which is preliminary data.</text>
</comment>